<reference evidence="3 4" key="1">
    <citation type="journal article" date="2008" name="Nature">
        <title>The genome of the model beetle and pest Tribolium castaneum.</title>
        <authorList>
            <consortium name="Tribolium Genome Sequencing Consortium"/>
            <person name="Richards S."/>
            <person name="Gibbs R.A."/>
            <person name="Weinstock G.M."/>
            <person name="Brown S.J."/>
            <person name="Denell R."/>
            <person name="Beeman R.W."/>
            <person name="Gibbs R."/>
            <person name="Beeman R.W."/>
            <person name="Brown S.J."/>
            <person name="Bucher G."/>
            <person name="Friedrich M."/>
            <person name="Grimmelikhuijzen C.J."/>
            <person name="Klingler M."/>
            <person name="Lorenzen M."/>
            <person name="Richards S."/>
            <person name="Roth S."/>
            <person name="Schroder R."/>
            <person name="Tautz D."/>
            <person name="Zdobnov E.M."/>
            <person name="Muzny D."/>
            <person name="Gibbs R.A."/>
            <person name="Weinstock G.M."/>
            <person name="Attaway T."/>
            <person name="Bell S."/>
            <person name="Buhay C.J."/>
            <person name="Chandrabose M.N."/>
            <person name="Chavez D."/>
            <person name="Clerk-Blankenburg K.P."/>
            <person name="Cree A."/>
            <person name="Dao M."/>
            <person name="Davis C."/>
            <person name="Chacko J."/>
            <person name="Dinh H."/>
            <person name="Dugan-Rocha S."/>
            <person name="Fowler G."/>
            <person name="Garner T.T."/>
            <person name="Garnes J."/>
            <person name="Gnirke A."/>
            <person name="Hawes A."/>
            <person name="Hernandez J."/>
            <person name="Hines S."/>
            <person name="Holder M."/>
            <person name="Hume J."/>
            <person name="Jhangiani S.N."/>
            <person name="Joshi V."/>
            <person name="Khan Z.M."/>
            <person name="Jackson L."/>
            <person name="Kovar C."/>
            <person name="Kowis A."/>
            <person name="Lee S."/>
            <person name="Lewis L.R."/>
            <person name="Margolis J."/>
            <person name="Morgan M."/>
            <person name="Nazareth L.V."/>
            <person name="Nguyen N."/>
            <person name="Okwuonu G."/>
            <person name="Parker D."/>
            <person name="Richards S."/>
            <person name="Ruiz S.J."/>
            <person name="Santibanez J."/>
            <person name="Savard J."/>
            <person name="Scherer S.E."/>
            <person name="Schneider B."/>
            <person name="Sodergren E."/>
            <person name="Tautz D."/>
            <person name="Vattahil S."/>
            <person name="Villasana D."/>
            <person name="White C.S."/>
            <person name="Wright R."/>
            <person name="Park Y."/>
            <person name="Beeman R.W."/>
            <person name="Lord J."/>
            <person name="Oppert B."/>
            <person name="Lorenzen M."/>
            <person name="Brown S."/>
            <person name="Wang L."/>
            <person name="Savard J."/>
            <person name="Tautz D."/>
            <person name="Richards S."/>
            <person name="Weinstock G."/>
            <person name="Gibbs R.A."/>
            <person name="Liu Y."/>
            <person name="Worley K."/>
            <person name="Weinstock G."/>
            <person name="Elsik C.G."/>
            <person name="Reese J.T."/>
            <person name="Elhaik E."/>
            <person name="Landan G."/>
            <person name="Graur D."/>
            <person name="Arensburger P."/>
            <person name="Atkinson P."/>
            <person name="Beeman R.W."/>
            <person name="Beidler J."/>
            <person name="Brown S.J."/>
            <person name="Demuth J.P."/>
            <person name="Drury D.W."/>
            <person name="Du Y.Z."/>
            <person name="Fujiwara H."/>
            <person name="Lorenzen M."/>
            <person name="Maselli V."/>
            <person name="Osanai M."/>
            <person name="Park Y."/>
            <person name="Robertson H.M."/>
            <person name="Tu Z."/>
            <person name="Wang J.J."/>
            <person name="Wang S."/>
            <person name="Richards S."/>
            <person name="Song H."/>
            <person name="Zhang L."/>
            <person name="Sodergren E."/>
            <person name="Werner D."/>
            <person name="Stanke M."/>
            <person name="Morgenstern B."/>
            <person name="Solovyev V."/>
            <person name="Kosarev P."/>
            <person name="Brown G."/>
            <person name="Chen H.C."/>
            <person name="Ermolaeva O."/>
            <person name="Hlavina W."/>
            <person name="Kapustin Y."/>
            <person name="Kiryutin B."/>
            <person name="Kitts P."/>
            <person name="Maglott D."/>
            <person name="Pruitt K."/>
            <person name="Sapojnikov V."/>
            <person name="Souvorov A."/>
            <person name="Mackey A.J."/>
            <person name="Waterhouse R.M."/>
            <person name="Wyder S."/>
            <person name="Zdobnov E.M."/>
            <person name="Zdobnov E.M."/>
            <person name="Wyder S."/>
            <person name="Kriventseva E.V."/>
            <person name="Kadowaki T."/>
            <person name="Bork P."/>
            <person name="Aranda M."/>
            <person name="Bao R."/>
            <person name="Beermann A."/>
            <person name="Berns N."/>
            <person name="Bolognesi R."/>
            <person name="Bonneton F."/>
            <person name="Bopp D."/>
            <person name="Brown S.J."/>
            <person name="Bucher G."/>
            <person name="Butts T."/>
            <person name="Chaumot A."/>
            <person name="Denell R.E."/>
            <person name="Ferrier D.E."/>
            <person name="Friedrich M."/>
            <person name="Gordon C.M."/>
            <person name="Jindra M."/>
            <person name="Klingler M."/>
            <person name="Lan Q."/>
            <person name="Lattorff H.M."/>
            <person name="Laudet V."/>
            <person name="von Levetsow C."/>
            <person name="Liu Z."/>
            <person name="Lutz R."/>
            <person name="Lynch J.A."/>
            <person name="da Fonseca R.N."/>
            <person name="Posnien N."/>
            <person name="Reuter R."/>
            <person name="Roth S."/>
            <person name="Savard J."/>
            <person name="Schinko J.B."/>
            <person name="Schmitt C."/>
            <person name="Schoppmeier M."/>
            <person name="Schroder R."/>
            <person name="Shippy T.D."/>
            <person name="Simonnet F."/>
            <person name="Marques-Souza H."/>
            <person name="Tautz D."/>
            <person name="Tomoyasu Y."/>
            <person name="Trauner J."/>
            <person name="Van der Zee M."/>
            <person name="Vervoort M."/>
            <person name="Wittkopp N."/>
            <person name="Wimmer E.A."/>
            <person name="Yang X."/>
            <person name="Jones A.K."/>
            <person name="Sattelle D.B."/>
            <person name="Ebert P.R."/>
            <person name="Nelson D."/>
            <person name="Scott J.G."/>
            <person name="Beeman R.W."/>
            <person name="Muthukrishnan S."/>
            <person name="Kramer K.J."/>
            <person name="Arakane Y."/>
            <person name="Beeman R.W."/>
            <person name="Zhu Q."/>
            <person name="Hogenkamp D."/>
            <person name="Dixit R."/>
            <person name="Oppert B."/>
            <person name="Jiang H."/>
            <person name="Zou Z."/>
            <person name="Marshall J."/>
            <person name="Elpidina E."/>
            <person name="Vinokurov K."/>
            <person name="Oppert C."/>
            <person name="Zou Z."/>
            <person name="Evans J."/>
            <person name="Lu Z."/>
            <person name="Zhao P."/>
            <person name="Sumathipala N."/>
            <person name="Altincicek B."/>
            <person name="Vilcinskas A."/>
            <person name="Williams M."/>
            <person name="Hultmark D."/>
            <person name="Hetru C."/>
            <person name="Jiang H."/>
            <person name="Grimmelikhuijzen C.J."/>
            <person name="Hauser F."/>
            <person name="Cazzamali G."/>
            <person name="Williamson M."/>
            <person name="Park Y."/>
            <person name="Li B."/>
            <person name="Tanaka Y."/>
            <person name="Predel R."/>
            <person name="Neupert S."/>
            <person name="Schachtner J."/>
            <person name="Verleyen P."/>
            <person name="Raible F."/>
            <person name="Bork P."/>
            <person name="Friedrich M."/>
            <person name="Walden K.K."/>
            <person name="Robertson H.M."/>
            <person name="Angeli S."/>
            <person name="Foret S."/>
            <person name="Bucher G."/>
            <person name="Schuetz S."/>
            <person name="Maleszka R."/>
            <person name="Wimmer E.A."/>
            <person name="Beeman R.W."/>
            <person name="Lorenzen M."/>
            <person name="Tomoyasu Y."/>
            <person name="Miller S.C."/>
            <person name="Grossmann D."/>
            <person name="Bucher G."/>
        </authorList>
    </citation>
    <scope>NUCLEOTIDE SEQUENCE [LARGE SCALE GENOMIC DNA]</scope>
    <source>
        <strain evidence="3 4">Georgia GA2</strain>
    </source>
</reference>
<name>D7GY54_TRICA</name>
<proteinExistence type="predicted"/>
<dbReference type="Pfam" id="PF24664">
    <property type="entry name" value="Monjiviricetes_fusion"/>
    <property type="match status" value="1"/>
</dbReference>
<protein>
    <submittedName>
        <fullName evidence="3">Uncharacterized protein</fullName>
    </submittedName>
</protein>
<keyword evidence="2" id="KW-0472">Membrane</keyword>
<evidence type="ECO:0000256" key="1">
    <source>
        <dbReference type="SAM" id="MobiDB-lite"/>
    </source>
</evidence>
<organism evidence="3 4">
    <name type="scientific">Tribolium castaneum</name>
    <name type="common">Red flour beetle</name>
    <dbReference type="NCBI Taxonomy" id="7070"/>
    <lineage>
        <taxon>Eukaryota</taxon>
        <taxon>Metazoa</taxon>
        <taxon>Ecdysozoa</taxon>
        <taxon>Arthropoda</taxon>
        <taxon>Hexapoda</taxon>
        <taxon>Insecta</taxon>
        <taxon>Pterygota</taxon>
        <taxon>Neoptera</taxon>
        <taxon>Endopterygota</taxon>
        <taxon>Coleoptera</taxon>
        <taxon>Polyphaga</taxon>
        <taxon>Cucujiformia</taxon>
        <taxon>Tenebrionidae</taxon>
        <taxon>Tenebrionidae incertae sedis</taxon>
        <taxon>Tribolium</taxon>
    </lineage>
</organism>
<feature type="transmembrane region" description="Helical" evidence="2">
    <location>
        <begin position="59"/>
        <end position="79"/>
    </location>
</feature>
<dbReference type="AlphaFoldDB" id="D7GY54"/>
<accession>D7GY54</accession>
<dbReference type="Proteomes" id="UP000007266">
    <property type="component" value="Unassembled WGS sequence"/>
</dbReference>
<evidence type="ECO:0000256" key="2">
    <source>
        <dbReference type="SAM" id="Phobius"/>
    </source>
</evidence>
<dbReference type="InParanoid" id="D7GY54"/>
<evidence type="ECO:0000313" key="3">
    <source>
        <dbReference type="EMBL" id="EFA13278.2"/>
    </source>
</evidence>
<dbReference type="EMBL" id="KQ973419">
    <property type="protein sequence ID" value="EFA13278.2"/>
    <property type="molecule type" value="Genomic_DNA"/>
</dbReference>
<feature type="compositionally biased region" description="Polar residues" evidence="1">
    <location>
        <begin position="282"/>
        <end position="293"/>
    </location>
</feature>
<keyword evidence="2" id="KW-1133">Transmembrane helix</keyword>
<dbReference type="HOGENOM" id="CLU_742554_0_0_1"/>
<evidence type="ECO:0000313" key="4">
    <source>
        <dbReference type="Proteomes" id="UP000007266"/>
    </source>
</evidence>
<gene>
    <name evidence="3" type="primary">AUGUSTUS-3.0.2_04256</name>
    <name evidence="3" type="ORF">TcasGA2_TC004256</name>
</gene>
<keyword evidence="4" id="KW-1185">Reference proteome</keyword>
<feature type="region of interest" description="Disordered" evidence="1">
    <location>
        <begin position="275"/>
        <end position="316"/>
    </location>
</feature>
<reference evidence="3 4" key="2">
    <citation type="journal article" date="2010" name="Nucleic Acids Res.">
        <title>BeetleBase in 2010: revisions to provide comprehensive genomic information for Tribolium castaneum.</title>
        <authorList>
            <person name="Kim H.S."/>
            <person name="Murphy T."/>
            <person name="Xia J."/>
            <person name="Caragea D."/>
            <person name="Park Y."/>
            <person name="Beeman R.W."/>
            <person name="Lorenzen M.D."/>
            <person name="Butcher S."/>
            <person name="Manak J.R."/>
            <person name="Brown S.J."/>
        </authorList>
    </citation>
    <scope>NUCLEOTIDE SEQUENCE [LARGE SCALE GENOMIC DNA]</scope>
    <source>
        <strain evidence="3 4">Georgia GA2</strain>
    </source>
</reference>
<keyword evidence="2" id="KW-0812">Transmembrane</keyword>
<sequence>MRVIKQKTKLPINISDSDILTNQNRRHGQPIESQGDSVLSMFTADEIEKLAETTIQKMWGWFSWIGNITSGMIGLYMIWRVFKLLLEVVINAIAIHRTHGWSFKLLASFWDSLTLWFLHLKHRKEVARHLDERIETSAIPLTNIVAENEPLTLSKSEPYLDALHSRNIYPELNASSSRNMGHCGYARFPHTTRFQMWKQIRDPGSEKKFSIHYSRLYETILYNQPCPEVSDTSFTNFLKYPIPTVPWILPVLLTLTALVFLLCFLLLGHMVKNSRQGKTHNDQNQNQGSTYHRCSSIAPDPEDPPNETTSTRVDVPYDVPHSPPRAVFTLLPHFTPEKAIEAIDILAKLQPPPKHSHHRCQCVKRLPKIVEEVHYANIGECKEVSVCKSDRVRE</sequence>
<feature type="transmembrane region" description="Helical" evidence="2">
    <location>
        <begin position="247"/>
        <end position="268"/>
    </location>
</feature>